<dbReference type="InterPro" id="IPR027473">
    <property type="entry name" value="L-asparaginase_C"/>
</dbReference>
<feature type="active site" evidence="10">
    <location>
        <position position="115"/>
    </location>
</feature>
<dbReference type="PROSITE" id="PS51732">
    <property type="entry name" value="ASN_GLN_ASE_3"/>
    <property type="match status" value="1"/>
</dbReference>
<dbReference type="PRINTS" id="PR00139">
    <property type="entry name" value="ASNGLNASE"/>
</dbReference>
<dbReference type="Pfam" id="PF00710">
    <property type="entry name" value="Asparaginase"/>
    <property type="match status" value="1"/>
</dbReference>
<evidence type="ECO:0000256" key="10">
    <source>
        <dbReference type="PROSITE-ProRule" id="PRU10100"/>
    </source>
</evidence>
<evidence type="ECO:0000256" key="9">
    <source>
        <dbReference type="PROSITE-ProRule" id="PRU10099"/>
    </source>
</evidence>
<feature type="binding site" evidence="8">
    <location>
        <position position="82"/>
    </location>
    <ligand>
        <name>substrate</name>
    </ligand>
</feature>
<dbReference type="FunFam" id="3.40.50.1170:FF:000001">
    <property type="entry name" value="L-asparaginase 2"/>
    <property type="match status" value="1"/>
</dbReference>
<feature type="active site" evidence="9">
    <location>
        <position position="36"/>
    </location>
</feature>
<dbReference type="NCBIfam" id="NF008304">
    <property type="entry name" value="PRK11096.1"/>
    <property type="match status" value="1"/>
</dbReference>
<organism evidence="15 16">
    <name type="scientific">Bacteroides luti</name>
    <dbReference type="NCBI Taxonomy" id="1297750"/>
    <lineage>
        <taxon>Bacteria</taxon>
        <taxon>Pseudomonadati</taxon>
        <taxon>Bacteroidota</taxon>
        <taxon>Bacteroidia</taxon>
        <taxon>Bacteroidales</taxon>
        <taxon>Bacteroidaceae</taxon>
        <taxon>Bacteroides</taxon>
    </lineage>
</organism>
<dbReference type="PIRSF" id="PIRSF001220">
    <property type="entry name" value="L-ASNase_gatD"/>
    <property type="match status" value="1"/>
</dbReference>
<feature type="signal peptide" evidence="12">
    <location>
        <begin position="1"/>
        <end position="23"/>
    </location>
</feature>
<dbReference type="PROSITE" id="PS00917">
    <property type="entry name" value="ASN_GLN_ASE_2"/>
    <property type="match status" value="1"/>
</dbReference>
<reference evidence="15 16" key="1">
    <citation type="submission" date="2016-11" db="EMBL/GenBank/DDBJ databases">
        <authorList>
            <person name="Jaros S."/>
            <person name="Januszkiewicz K."/>
            <person name="Wedrychowicz H."/>
        </authorList>
    </citation>
    <scope>NUCLEOTIDE SEQUENCE [LARGE SCALE GENOMIC DNA]</scope>
    <source>
        <strain evidence="15 16">DSM 26991</strain>
    </source>
</reference>
<proteinExistence type="inferred from homology"/>
<dbReference type="SUPFAM" id="SSF53774">
    <property type="entry name" value="Glutaminase/Asparaginase"/>
    <property type="match status" value="1"/>
</dbReference>
<evidence type="ECO:0000256" key="3">
    <source>
        <dbReference type="ARBA" id="ARBA00022729"/>
    </source>
</evidence>
<feature type="domain" description="L-asparaginase N-terminal" evidence="13">
    <location>
        <begin position="27"/>
        <end position="217"/>
    </location>
</feature>
<dbReference type="InterPro" id="IPR027474">
    <property type="entry name" value="L-asparaginase_N"/>
</dbReference>
<comment type="similarity">
    <text evidence="2 11">Belongs to the asparaginase 1 family.</text>
</comment>
<dbReference type="InterPro" id="IPR040919">
    <property type="entry name" value="Asparaginase_C"/>
</dbReference>
<sequence length="352" mass="37725">MKAVKRFQFLVLCVLLSAISVMAQKPNIHILATGGTIAGTGTSGTKTNYTAGQVAIGALLDAVPDINNVANVTGEQIVRIGSQDMSDDVWLTLAKRINILLADSKVDGIVITHGTDTMEETAYFLNLVVHSDKPVVLVGAMRPSTAISADGPLNLYNAVITASAKESKGKGVMVVMNGLILGAGDVLKTNTISVETFQSPNCGPLGYVFNSKVFFNRVSVKKHTTNSEFSVDNLNKLPKVGIIYSYSNVEPEAVNALIASGYKGIVHAGVGNGNIHKNIFPELIRARKAGIQVVRSSRVPTGPSTLDAEVNDAEYGFVASQELNPQKSRVLLMLALTRTDDWKQIQAYFNEY</sequence>
<keyword evidence="3 12" id="KW-0732">Signal</keyword>
<dbReference type="Gene3D" id="3.40.50.1170">
    <property type="entry name" value="L-asparaginase, N-terminal domain"/>
    <property type="match status" value="1"/>
</dbReference>
<evidence type="ECO:0000256" key="7">
    <source>
        <dbReference type="PIRSR" id="PIRSR001220-1"/>
    </source>
</evidence>
<protein>
    <submittedName>
        <fullName evidence="15">Asparaginase</fullName>
    </submittedName>
</protein>
<feature type="binding site" evidence="8">
    <location>
        <begin position="115"/>
        <end position="116"/>
    </location>
    <ligand>
        <name>substrate</name>
    </ligand>
</feature>
<keyword evidence="4" id="KW-0574">Periplasm</keyword>
<dbReference type="FunFam" id="3.40.50.40:FF:000002">
    <property type="entry name" value="L-asparaginase 2"/>
    <property type="match status" value="1"/>
</dbReference>
<evidence type="ECO:0000256" key="2">
    <source>
        <dbReference type="ARBA" id="ARBA00010518"/>
    </source>
</evidence>
<dbReference type="PANTHER" id="PTHR11707">
    <property type="entry name" value="L-ASPARAGINASE"/>
    <property type="match status" value="1"/>
</dbReference>
<dbReference type="SMART" id="SM00870">
    <property type="entry name" value="Asparaginase"/>
    <property type="match status" value="1"/>
</dbReference>
<dbReference type="GO" id="GO:0006528">
    <property type="term" value="P:asparagine metabolic process"/>
    <property type="evidence" value="ECO:0007669"/>
    <property type="project" value="InterPro"/>
</dbReference>
<dbReference type="PROSITE" id="PS00144">
    <property type="entry name" value="ASN_GLN_ASE_1"/>
    <property type="match status" value="1"/>
</dbReference>
<dbReference type="PIRSF" id="PIRSF500176">
    <property type="entry name" value="L_ASNase"/>
    <property type="match status" value="1"/>
</dbReference>
<evidence type="ECO:0000259" key="13">
    <source>
        <dbReference type="Pfam" id="PF00710"/>
    </source>
</evidence>
<accession>A0A1M5EA42</accession>
<dbReference type="InterPro" id="IPR020827">
    <property type="entry name" value="Asparaginase/glutaminase_AS1"/>
</dbReference>
<feature type="domain" description="Asparaginase/glutaminase C-terminal" evidence="14">
    <location>
        <begin position="239"/>
        <end position="349"/>
    </location>
</feature>
<dbReference type="Gene3D" id="3.40.50.40">
    <property type="match status" value="1"/>
</dbReference>
<evidence type="ECO:0000256" key="5">
    <source>
        <dbReference type="ARBA" id="ARBA00022801"/>
    </source>
</evidence>
<evidence type="ECO:0000256" key="12">
    <source>
        <dbReference type="SAM" id="SignalP"/>
    </source>
</evidence>
<evidence type="ECO:0000256" key="8">
    <source>
        <dbReference type="PIRSR" id="PIRSR001220-2"/>
    </source>
</evidence>
<evidence type="ECO:0000259" key="14">
    <source>
        <dbReference type="Pfam" id="PF17763"/>
    </source>
</evidence>
<dbReference type="STRING" id="1297750.SAMN05444405_11362"/>
<dbReference type="EMBL" id="FQTV01000013">
    <property type="protein sequence ID" value="SHF76098.1"/>
    <property type="molecule type" value="Genomic_DNA"/>
</dbReference>
<dbReference type="InterPro" id="IPR006034">
    <property type="entry name" value="Asparaginase/glutaminase-like"/>
</dbReference>
<dbReference type="GO" id="GO:0004067">
    <property type="term" value="F:asparaginase activity"/>
    <property type="evidence" value="ECO:0007669"/>
    <property type="project" value="UniProtKB-UniRule"/>
</dbReference>
<dbReference type="RefSeq" id="WP_073402827.1">
    <property type="nucleotide sequence ID" value="NZ_FQTV01000013.1"/>
</dbReference>
<evidence type="ECO:0000256" key="11">
    <source>
        <dbReference type="RuleBase" id="RU004456"/>
    </source>
</evidence>
<feature type="active site" description="O-isoaspartyl threonine intermediate" evidence="7">
    <location>
        <position position="36"/>
    </location>
</feature>
<dbReference type="InterPro" id="IPR027475">
    <property type="entry name" value="Asparaginase/glutaminase_AS2"/>
</dbReference>
<evidence type="ECO:0000256" key="6">
    <source>
        <dbReference type="ARBA" id="ARBA00023157"/>
    </source>
</evidence>
<dbReference type="CDD" id="cd08964">
    <property type="entry name" value="L-asparaginase_II"/>
    <property type="match status" value="1"/>
</dbReference>
<gene>
    <name evidence="15" type="ORF">SAMN05444405_11362</name>
</gene>
<evidence type="ECO:0000256" key="1">
    <source>
        <dbReference type="ARBA" id="ARBA00004418"/>
    </source>
</evidence>
<evidence type="ECO:0000256" key="4">
    <source>
        <dbReference type="ARBA" id="ARBA00022764"/>
    </source>
</evidence>
<dbReference type="InterPro" id="IPR004550">
    <property type="entry name" value="AsnASE_II"/>
</dbReference>
<dbReference type="InterPro" id="IPR036152">
    <property type="entry name" value="Asp/glu_Ase-like_sf"/>
</dbReference>
<dbReference type="NCBIfam" id="TIGR00520">
    <property type="entry name" value="asnASE_II"/>
    <property type="match status" value="1"/>
</dbReference>
<dbReference type="AlphaFoldDB" id="A0A1M5EA42"/>
<dbReference type="GO" id="GO:0042597">
    <property type="term" value="C:periplasmic space"/>
    <property type="evidence" value="ECO:0007669"/>
    <property type="project" value="UniProtKB-SubCell"/>
</dbReference>
<comment type="subcellular location">
    <subcellularLocation>
        <location evidence="1">Periplasm</location>
    </subcellularLocation>
</comment>
<dbReference type="OrthoDB" id="9788068at2"/>
<keyword evidence="6" id="KW-1015">Disulfide bond</keyword>
<evidence type="ECO:0000313" key="16">
    <source>
        <dbReference type="Proteomes" id="UP000184509"/>
    </source>
</evidence>
<dbReference type="InterPro" id="IPR037152">
    <property type="entry name" value="L-asparaginase_N_sf"/>
</dbReference>
<dbReference type="Pfam" id="PF17763">
    <property type="entry name" value="Asparaginase_C"/>
    <property type="match status" value="1"/>
</dbReference>
<dbReference type="PANTHER" id="PTHR11707:SF28">
    <property type="entry name" value="60 KDA LYSOPHOSPHOLIPASE"/>
    <property type="match status" value="1"/>
</dbReference>
<name>A0A1M5EA42_9BACE</name>
<dbReference type="Proteomes" id="UP000184509">
    <property type="component" value="Unassembled WGS sequence"/>
</dbReference>
<keyword evidence="5" id="KW-0378">Hydrolase</keyword>
<keyword evidence="16" id="KW-1185">Reference proteome</keyword>
<evidence type="ECO:0000313" key="15">
    <source>
        <dbReference type="EMBL" id="SHF76098.1"/>
    </source>
</evidence>
<feature type="chain" id="PRO_5013064590" evidence="12">
    <location>
        <begin position="24"/>
        <end position="352"/>
    </location>
</feature>